<evidence type="ECO:0000313" key="2">
    <source>
        <dbReference type="Proteomes" id="UP000673821"/>
    </source>
</evidence>
<sequence>MIENRELHVIARSHAMDLAVIACSSLPLEFRREFRRLARGRVTSTYDRRTGAKEPVPAEAQCRRVAEVLAGFEGRRAGGCALQTPLNFSSKHLRFLISLWSVQQMTFQEVAERLEHWRQFLLWIRKRVLIALLNTTLISGASNVHNEYLRCSHAATYSRPDIPVLTPDKAMEAIMEHRSNLRKAARALGTTTHSVCEALREGRPQDRQLVPGLTILT</sequence>
<evidence type="ECO:0000313" key="1">
    <source>
        <dbReference type="EMBL" id="CAE6703114.1"/>
    </source>
</evidence>
<dbReference type="EMBL" id="CAJNBH010000002">
    <property type="protein sequence ID" value="CAE6703114.1"/>
    <property type="molecule type" value="Genomic_DNA"/>
</dbReference>
<evidence type="ECO:0008006" key="3">
    <source>
        <dbReference type="Google" id="ProtNLM"/>
    </source>
</evidence>
<reference evidence="1 2" key="1">
    <citation type="submission" date="2021-02" db="EMBL/GenBank/DDBJ databases">
        <authorList>
            <person name="Vanwijnsberghe S."/>
        </authorList>
    </citation>
    <scope>NUCLEOTIDE SEQUENCE [LARGE SCALE GENOMIC DNA]</scope>
    <source>
        <strain evidence="1 2">R-69776</strain>
    </source>
</reference>
<proteinExistence type="predicted"/>
<name>A0ABM8QLJ4_9BURK</name>
<accession>A0ABM8QLJ4</accession>
<protein>
    <recommendedName>
        <fullName evidence="3">DNA binding HTH domain-containing protein</fullName>
    </recommendedName>
</protein>
<gene>
    <name evidence="1" type="ORF">R69776_00729</name>
</gene>
<organism evidence="1 2">
    <name type="scientific">Paraburkholderia nemoris</name>
    <dbReference type="NCBI Taxonomy" id="2793076"/>
    <lineage>
        <taxon>Bacteria</taxon>
        <taxon>Pseudomonadati</taxon>
        <taxon>Pseudomonadota</taxon>
        <taxon>Betaproteobacteria</taxon>
        <taxon>Burkholderiales</taxon>
        <taxon>Burkholderiaceae</taxon>
        <taxon>Paraburkholderia</taxon>
    </lineage>
</organism>
<dbReference type="Proteomes" id="UP000673821">
    <property type="component" value="Unassembled WGS sequence"/>
</dbReference>
<keyword evidence="2" id="KW-1185">Reference proteome</keyword>
<comment type="caution">
    <text evidence="1">The sequence shown here is derived from an EMBL/GenBank/DDBJ whole genome shotgun (WGS) entry which is preliminary data.</text>
</comment>